<dbReference type="Proteomes" id="UP000821845">
    <property type="component" value="Chromosome 2"/>
</dbReference>
<evidence type="ECO:0000313" key="2">
    <source>
        <dbReference type="Proteomes" id="UP000821845"/>
    </source>
</evidence>
<keyword evidence="2" id="KW-1185">Reference proteome</keyword>
<dbReference type="EMBL" id="CM023482">
    <property type="protein sequence ID" value="KAH6937396.1"/>
    <property type="molecule type" value="Genomic_DNA"/>
</dbReference>
<organism evidence="1 2">
    <name type="scientific">Hyalomma asiaticum</name>
    <name type="common">Tick</name>
    <dbReference type="NCBI Taxonomy" id="266040"/>
    <lineage>
        <taxon>Eukaryota</taxon>
        <taxon>Metazoa</taxon>
        <taxon>Ecdysozoa</taxon>
        <taxon>Arthropoda</taxon>
        <taxon>Chelicerata</taxon>
        <taxon>Arachnida</taxon>
        <taxon>Acari</taxon>
        <taxon>Parasitiformes</taxon>
        <taxon>Ixodida</taxon>
        <taxon>Ixodoidea</taxon>
        <taxon>Ixodidae</taxon>
        <taxon>Hyalomminae</taxon>
        <taxon>Hyalomma</taxon>
    </lineage>
</organism>
<gene>
    <name evidence="1" type="ORF">HPB50_000043</name>
</gene>
<protein>
    <submittedName>
        <fullName evidence="1">Uncharacterized protein</fullName>
    </submittedName>
</protein>
<name>A0ACB7SQZ7_HYAAI</name>
<accession>A0ACB7SQZ7</accession>
<evidence type="ECO:0000313" key="1">
    <source>
        <dbReference type="EMBL" id="KAH6937396.1"/>
    </source>
</evidence>
<reference evidence="1" key="1">
    <citation type="submission" date="2020-05" db="EMBL/GenBank/DDBJ databases">
        <title>Large-scale comparative analyses of tick genomes elucidate their genetic diversity and vector capacities.</title>
        <authorList>
            <person name="Jia N."/>
            <person name="Wang J."/>
            <person name="Shi W."/>
            <person name="Du L."/>
            <person name="Sun Y."/>
            <person name="Zhan W."/>
            <person name="Jiang J."/>
            <person name="Wang Q."/>
            <person name="Zhang B."/>
            <person name="Ji P."/>
            <person name="Sakyi L.B."/>
            <person name="Cui X."/>
            <person name="Yuan T."/>
            <person name="Jiang B."/>
            <person name="Yang W."/>
            <person name="Lam T.T.-Y."/>
            <person name="Chang Q."/>
            <person name="Ding S."/>
            <person name="Wang X."/>
            <person name="Zhu J."/>
            <person name="Ruan X."/>
            <person name="Zhao L."/>
            <person name="Wei J."/>
            <person name="Que T."/>
            <person name="Du C."/>
            <person name="Cheng J."/>
            <person name="Dai P."/>
            <person name="Han X."/>
            <person name="Huang E."/>
            <person name="Gao Y."/>
            <person name="Liu J."/>
            <person name="Shao H."/>
            <person name="Ye R."/>
            <person name="Li L."/>
            <person name="Wei W."/>
            <person name="Wang X."/>
            <person name="Wang C."/>
            <person name="Yang T."/>
            <person name="Huo Q."/>
            <person name="Li W."/>
            <person name="Guo W."/>
            <person name="Chen H."/>
            <person name="Zhou L."/>
            <person name="Ni X."/>
            <person name="Tian J."/>
            <person name="Zhou Y."/>
            <person name="Sheng Y."/>
            <person name="Liu T."/>
            <person name="Pan Y."/>
            <person name="Xia L."/>
            <person name="Li J."/>
            <person name="Zhao F."/>
            <person name="Cao W."/>
        </authorList>
    </citation>
    <scope>NUCLEOTIDE SEQUENCE</scope>
    <source>
        <strain evidence="1">Hyas-2018</strain>
    </source>
</reference>
<proteinExistence type="predicted"/>
<comment type="caution">
    <text evidence="1">The sequence shown here is derived from an EMBL/GenBank/DDBJ whole genome shotgun (WGS) entry which is preliminary data.</text>
</comment>
<sequence>MFTVVVIDHKGQHANCTSIYTKDPLVAEQVAIALAIVNDSIEVIFSYSGSAIRYFANGRMAPQALRINQKFQRNHVITCSFDSLLPSGRLAVSSTSVNPLSFARALIDRSDNGQFEAVENRDIPSTYKETLGISTSHAVSSRRLALS</sequence>